<keyword evidence="12" id="KW-1185">Reference proteome</keyword>
<evidence type="ECO:0000259" key="10">
    <source>
        <dbReference type="Pfam" id="PF02108"/>
    </source>
</evidence>
<evidence type="ECO:0000256" key="7">
    <source>
        <dbReference type="ARBA" id="ARBA00022795"/>
    </source>
</evidence>
<evidence type="ECO:0000256" key="8">
    <source>
        <dbReference type="ARBA" id="ARBA00022927"/>
    </source>
</evidence>
<comment type="similarity">
    <text evidence="3">Belongs to the FliH family.</text>
</comment>
<evidence type="ECO:0000256" key="9">
    <source>
        <dbReference type="ARBA" id="ARBA00023225"/>
    </source>
</evidence>
<keyword evidence="9" id="KW-1006">Bacterial flagellum protein export</keyword>
<dbReference type="GO" id="GO:0015031">
    <property type="term" value="P:protein transport"/>
    <property type="evidence" value="ECO:0007669"/>
    <property type="project" value="UniProtKB-KW"/>
</dbReference>
<evidence type="ECO:0000256" key="4">
    <source>
        <dbReference type="ARBA" id="ARBA00016507"/>
    </source>
</evidence>
<gene>
    <name evidence="11" type="ORF">CR155_19530</name>
</gene>
<dbReference type="PANTHER" id="PTHR34982:SF1">
    <property type="entry name" value="FLAGELLAR ASSEMBLY PROTEIN FLIH"/>
    <property type="match status" value="1"/>
</dbReference>
<dbReference type="NCBIfam" id="NF004270">
    <property type="entry name" value="PRK05687.2-1"/>
    <property type="match status" value="1"/>
</dbReference>
<protein>
    <recommendedName>
        <fullName evidence="4">Flagellar assembly protein FliH</fullName>
    </recommendedName>
</protein>
<keyword evidence="5" id="KW-0813">Transport</keyword>
<dbReference type="InterPro" id="IPR051472">
    <property type="entry name" value="T3SS_Stator/FliH"/>
</dbReference>
<keyword evidence="11" id="KW-0969">Cilium</keyword>
<evidence type="ECO:0000256" key="5">
    <source>
        <dbReference type="ARBA" id="ARBA00022448"/>
    </source>
</evidence>
<proteinExistence type="inferred from homology"/>
<evidence type="ECO:0000313" key="11">
    <source>
        <dbReference type="EMBL" id="PLC52239.1"/>
    </source>
</evidence>
<feature type="domain" description="Flagellar assembly protein FliH/Type III secretion system HrpE" evidence="10">
    <location>
        <begin position="107"/>
        <end position="234"/>
    </location>
</feature>
<dbReference type="GO" id="GO:0071973">
    <property type="term" value="P:bacterial-type flagellum-dependent cell motility"/>
    <property type="evidence" value="ECO:0007669"/>
    <property type="project" value="InterPro"/>
</dbReference>
<keyword evidence="6" id="KW-0963">Cytoplasm</keyword>
<comment type="subcellular location">
    <subcellularLocation>
        <location evidence="2">Cytoplasm</location>
    </subcellularLocation>
</comment>
<dbReference type="GO" id="GO:0003774">
    <property type="term" value="F:cytoskeletal motor activity"/>
    <property type="evidence" value="ECO:0007669"/>
    <property type="project" value="InterPro"/>
</dbReference>
<organism evidence="11 12">
    <name type="scientific">Pollutimonas nitritireducens</name>
    <dbReference type="NCBI Taxonomy" id="2045209"/>
    <lineage>
        <taxon>Bacteria</taxon>
        <taxon>Pseudomonadati</taxon>
        <taxon>Pseudomonadota</taxon>
        <taxon>Betaproteobacteria</taxon>
        <taxon>Burkholderiales</taxon>
        <taxon>Alcaligenaceae</taxon>
        <taxon>Pollutimonas</taxon>
    </lineage>
</organism>
<evidence type="ECO:0000313" key="12">
    <source>
        <dbReference type="Proteomes" id="UP000234328"/>
    </source>
</evidence>
<comment type="function">
    <text evidence="1">Needed for flagellar regrowth and assembly.</text>
</comment>
<keyword evidence="11" id="KW-0966">Cell projection</keyword>
<dbReference type="AlphaFoldDB" id="A0A2N4UB43"/>
<keyword evidence="8" id="KW-0653">Protein transport</keyword>
<dbReference type="PANTHER" id="PTHR34982">
    <property type="entry name" value="YOP PROTEINS TRANSLOCATION PROTEIN L"/>
    <property type="match status" value="1"/>
</dbReference>
<dbReference type="GO" id="GO:0009288">
    <property type="term" value="C:bacterial-type flagellum"/>
    <property type="evidence" value="ECO:0007669"/>
    <property type="project" value="InterPro"/>
</dbReference>
<keyword evidence="7" id="KW-1005">Bacterial flagellum biogenesis</keyword>
<sequence>MNMSDKRVGRYQEAETWKRWEMSSFDAPAAAAQPTVPQQPIPRLADIHAEVQRLRDAAELAGHAEGYATGHTQGLLAGKEEGGKAGHEEGYAAGFEAGLASGRERAQQEIAQLHELANASALALATVDEEMGQALIALSIRIAEQVLRSTLDAQPEKILDLVRDITHLDTSKEAILKLRIHPDDLDLVDQYLQHDIGVSHWRLVADASIERGGCLAQTVLGNIDATLQTRWERVTSALGQTFTAAKKV</sequence>
<accession>A0A2N4UB43</accession>
<evidence type="ECO:0000256" key="2">
    <source>
        <dbReference type="ARBA" id="ARBA00004496"/>
    </source>
</evidence>
<evidence type="ECO:0000256" key="6">
    <source>
        <dbReference type="ARBA" id="ARBA00022490"/>
    </source>
</evidence>
<dbReference type="PRINTS" id="PR01003">
    <property type="entry name" value="FLGFLIH"/>
</dbReference>
<evidence type="ECO:0000256" key="3">
    <source>
        <dbReference type="ARBA" id="ARBA00006602"/>
    </source>
</evidence>
<dbReference type="GO" id="GO:0005829">
    <property type="term" value="C:cytosol"/>
    <property type="evidence" value="ECO:0007669"/>
    <property type="project" value="TreeGrafter"/>
</dbReference>
<comment type="caution">
    <text evidence="11">The sequence shown here is derived from an EMBL/GenBank/DDBJ whole genome shotgun (WGS) entry which is preliminary data.</text>
</comment>
<name>A0A2N4UB43_9BURK</name>
<dbReference type="InterPro" id="IPR018035">
    <property type="entry name" value="Flagellar_FliH/T3SS_HrpE"/>
</dbReference>
<dbReference type="EMBL" id="PDNV01000015">
    <property type="protein sequence ID" value="PLC52239.1"/>
    <property type="molecule type" value="Genomic_DNA"/>
</dbReference>
<dbReference type="InterPro" id="IPR000563">
    <property type="entry name" value="Flag_FliH"/>
</dbReference>
<keyword evidence="11" id="KW-0282">Flagellum</keyword>
<dbReference type="Pfam" id="PF02108">
    <property type="entry name" value="FliH"/>
    <property type="match status" value="1"/>
</dbReference>
<reference evidence="11 12" key="1">
    <citation type="submission" date="2017-10" db="EMBL/GenBank/DDBJ databases">
        <title>Two draft genome sequences of Pusillimonas sp. strains isolated from a nitrate- and radionuclide-contaminated groundwater in Russia.</title>
        <authorList>
            <person name="Grouzdev D.S."/>
            <person name="Tourova T.P."/>
            <person name="Goeva M.A."/>
            <person name="Babich T.L."/>
            <person name="Sokolova D.S."/>
            <person name="Abdullin R."/>
            <person name="Poltaraus A.B."/>
            <person name="Toshchakov S.V."/>
            <person name="Nazina T.N."/>
        </authorList>
    </citation>
    <scope>NUCLEOTIDE SEQUENCE [LARGE SCALE GENOMIC DNA]</scope>
    <source>
        <strain evidence="11 12">JR1/69-2-13</strain>
    </source>
</reference>
<dbReference type="GO" id="GO:0044781">
    <property type="term" value="P:bacterial-type flagellum organization"/>
    <property type="evidence" value="ECO:0007669"/>
    <property type="project" value="UniProtKB-KW"/>
</dbReference>
<evidence type="ECO:0000256" key="1">
    <source>
        <dbReference type="ARBA" id="ARBA00003041"/>
    </source>
</evidence>
<dbReference type="Proteomes" id="UP000234328">
    <property type="component" value="Unassembled WGS sequence"/>
</dbReference>